<evidence type="ECO:0000259" key="1">
    <source>
        <dbReference type="Pfam" id="PF13274"/>
    </source>
</evidence>
<dbReference type="EMBL" id="CP042434">
    <property type="protein sequence ID" value="QEC74084.1"/>
    <property type="molecule type" value="Genomic_DNA"/>
</dbReference>
<feature type="domain" description="Antitoxin SocA-like Panacea" evidence="1">
    <location>
        <begin position="55"/>
        <end position="164"/>
    </location>
</feature>
<reference evidence="2 3" key="1">
    <citation type="journal article" date="2017" name="Int. J. Syst. Evol. Microbiol.">
        <title>Arachidicoccus ginsenosidivorans sp. nov., with ginsenoside-converting activity isolated from ginseng cultivating soil.</title>
        <authorList>
            <person name="Siddiqi M.Z."/>
            <person name="Aslam Z."/>
            <person name="Im W.T."/>
        </authorList>
    </citation>
    <scope>NUCLEOTIDE SEQUENCE [LARGE SCALE GENOMIC DNA]</scope>
    <source>
        <strain evidence="2 3">Gsoil 809</strain>
    </source>
</reference>
<dbReference type="InterPro" id="IPR025272">
    <property type="entry name" value="SocA_Panacea"/>
</dbReference>
<name>A0A5B8VR00_9BACT</name>
<gene>
    <name evidence="2" type="ORF">FSB73_22865</name>
</gene>
<evidence type="ECO:0000313" key="3">
    <source>
        <dbReference type="Proteomes" id="UP000321291"/>
    </source>
</evidence>
<organism evidence="2 3">
    <name type="scientific">Arachidicoccus ginsenosidivorans</name>
    <dbReference type="NCBI Taxonomy" id="496057"/>
    <lineage>
        <taxon>Bacteria</taxon>
        <taxon>Pseudomonadati</taxon>
        <taxon>Bacteroidota</taxon>
        <taxon>Chitinophagia</taxon>
        <taxon>Chitinophagales</taxon>
        <taxon>Chitinophagaceae</taxon>
        <taxon>Arachidicoccus</taxon>
    </lineage>
</organism>
<dbReference type="Pfam" id="PF13274">
    <property type="entry name" value="SocA_Panacea"/>
    <property type="match status" value="1"/>
</dbReference>
<evidence type="ECO:0000313" key="2">
    <source>
        <dbReference type="EMBL" id="QEC74084.1"/>
    </source>
</evidence>
<dbReference type="Proteomes" id="UP000321291">
    <property type="component" value="Chromosome"/>
</dbReference>
<proteinExistence type="predicted"/>
<sequence>MIIIFDIEIIEHILISKIKGMVHMNTINHFNKNKSINAVLFIAGKIKTCDFHKTFKILYFSDREHLSKYGRSITGDTYIAMQDGPVPTNLYDIFKSVRGDGYFKDKGNFATFFEVTSWNIINPILEPNLKTLSKTDIEILTSNVEIYGKLSWQEIRDISHDYAWENTSKDRPMKIKDILLEAGNDSSYLDYINMRATISKSF</sequence>
<dbReference type="KEGG" id="agi:FSB73_22865"/>
<protein>
    <submittedName>
        <fullName evidence="2">DUF4065 domain-containing protein</fullName>
    </submittedName>
</protein>
<keyword evidence="3" id="KW-1185">Reference proteome</keyword>
<dbReference type="AlphaFoldDB" id="A0A5B8VR00"/>
<accession>A0A5B8VR00</accession>